<feature type="transmembrane region" description="Helical" evidence="1">
    <location>
        <begin position="12"/>
        <end position="36"/>
    </location>
</feature>
<evidence type="ECO:0000313" key="4">
    <source>
        <dbReference type="Proteomes" id="UP000054985"/>
    </source>
</evidence>
<dbReference type="InterPro" id="IPR032092">
    <property type="entry name" value="PilW"/>
</dbReference>
<dbReference type="RefSeq" id="WP_028384258.1">
    <property type="nucleotide sequence ID" value="NZ_CAAAJG010000016.1"/>
</dbReference>
<dbReference type="STRING" id="39962.Lmor_0822"/>
<proteinExistence type="predicted"/>
<dbReference type="Pfam" id="PF16074">
    <property type="entry name" value="PilW"/>
    <property type="match status" value="1"/>
</dbReference>
<keyword evidence="1" id="KW-0472">Membrane</keyword>
<dbReference type="InterPro" id="IPR012902">
    <property type="entry name" value="N_methyl_site"/>
</dbReference>
<organism evidence="3 5">
    <name type="scientific">Legionella moravica</name>
    <dbReference type="NCBI Taxonomy" id="39962"/>
    <lineage>
        <taxon>Bacteria</taxon>
        <taxon>Pseudomonadati</taxon>
        <taxon>Pseudomonadota</taxon>
        <taxon>Gammaproteobacteria</taxon>
        <taxon>Legionellales</taxon>
        <taxon>Legionellaceae</taxon>
        <taxon>Legionella</taxon>
    </lineage>
</organism>
<sequence length="355" mass="37062">MKMYSAHQNGFSLVELMVASVIGLLLSYAVLEIYLAQSQLYKASNSQDLVQSTENAIINLIAPVIRSAGFTGCGNVTSAVSNLNPGGPSPLGSINTSPAMLMGYNGSTSSYTITQENPANSSNANNWSPALVASLVGSVQQGNDVLIILGSAPNTVPLGVTTIDSGSSSLSVQSVSGANLSSGQFGAVSDCTKSVLFKITGVAGTTIIHDAGTGILENISSSFPINFQVGSQFVQMQQTAFFVGQGQGGQSALMRARLNGNSWTIEPLVSGIDIMKVQYGIGSNGVVNRYVSANAVTDWTQVYSVRLGFLIAGKNGSGTLSTNQYTVLDTVVTVPADNRLRHVFEMTINLRNAIL</sequence>
<dbReference type="EMBL" id="LNYN01000014">
    <property type="protein sequence ID" value="KTD35375.1"/>
    <property type="molecule type" value="Genomic_DNA"/>
</dbReference>
<reference evidence="2 4" key="1">
    <citation type="submission" date="2015-11" db="EMBL/GenBank/DDBJ databases">
        <title>Genomic analysis of 38 Legionella species identifies large and diverse effector repertoires.</title>
        <authorList>
            <person name="Burstein D."/>
            <person name="Amaro F."/>
            <person name="Zusman T."/>
            <person name="Lifshitz Z."/>
            <person name="Cohen O."/>
            <person name="Gilbert J.A."/>
            <person name="Pupko T."/>
            <person name="Shuman H.A."/>
            <person name="Segal G."/>
        </authorList>
    </citation>
    <scope>NUCLEOTIDE SEQUENCE [LARGE SCALE GENOMIC DNA]</scope>
    <source>
        <strain evidence="2 4">ATCC 43877</strain>
    </source>
</reference>
<dbReference type="AlphaFoldDB" id="A0A378JWJ1"/>
<keyword evidence="4" id="KW-1185">Reference proteome</keyword>
<evidence type="ECO:0000313" key="2">
    <source>
        <dbReference type="EMBL" id="KTD35375.1"/>
    </source>
</evidence>
<dbReference type="GO" id="GO:0043683">
    <property type="term" value="P:type IV pilus assembly"/>
    <property type="evidence" value="ECO:0007669"/>
    <property type="project" value="InterPro"/>
</dbReference>
<protein>
    <submittedName>
        <fullName evidence="2">Type IV fimbrial biogenesis PilW-like protein</fullName>
    </submittedName>
    <submittedName>
        <fullName evidence="3">Type IV pilus assembly protein PilW</fullName>
    </submittedName>
</protein>
<dbReference type="OrthoDB" id="5296662at2"/>
<keyword evidence="1" id="KW-1133">Transmembrane helix</keyword>
<dbReference type="EMBL" id="UGOG01000001">
    <property type="protein sequence ID" value="STX61862.1"/>
    <property type="molecule type" value="Genomic_DNA"/>
</dbReference>
<reference evidence="3 5" key="2">
    <citation type="submission" date="2018-06" db="EMBL/GenBank/DDBJ databases">
        <authorList>
            <consortium name="Pathogen Informatics"/>
            <person name="Doyle S."/>
        </authorList>
    </citation>
    <scope>NUCLEOTIDE SEQUENCE [LARGE SCALE GENOMIC DNA]</scope>
    <source>
        <strain evidence="3 5">NCTC12239</strain>
    </source>
</reference>
<accession>A0A378JWJ1</accession>
<dbReference type="Proteomes" id="UP000054985">
    <property type="component" value="Unassembled WGS sequence"/>
</dbReference>
<keyword evidence="1" id="KW-0812">Transmembrane</keyword>
<dbReference type="Pfam" id="PF07963">
    <property type="entry name" value="N_methyl"/>
    <property type="match status" value="1"/>
</dbReference>
<dbReference type="NCBIfam" id="TIGR02532">
    <property type="entry name" value="IV_pilin_GFxxxE"/>
    <property type="match status" value="1"/>
</dbReference>
<evidence type="ECO:0000256" key="1">
    <source>
        <dbReference type="SAM" id="Phobius"/>
    </source>
</evidence>
<name>A0A378JWJ1_9GAMM</name>
<evidence type="ECO:0000313" key="3">
    <source>
        <dbReference type="EMBL" id="STX61862.1"/>
    </source>
</evidence>
<dbReference type="Proteomes" id="UP000254040">
    <property type="component" value="Unassembled WGS sequence"/>
</dbReference>
<gene>
    <name evidence="3" type="primary">pilW</name>
    <name evidence="2" type="ORF">Lmor_0822</name>
    <name evidence="3" type="ORF">NCTC12239_00780</name>
</gene>
<evidence type="ECO:0000313" key="5">
    <source>
        <dbReference type="Proteomes" id="UP000254040"/>
    </source>
</evidence>